<evidence type="ECO:0000259" key="1">
    <source>
        <dbReference type="Pfam" id="PF20794"/>
    </source>
</evidence>
<name>A0A9Q7ASX9_9BACT</name>
<dbReference type="InterPro" id="IPR048871">
    <property type="entry name" value="PH_7_bact"/>
</dbReference>
<evidence type="ECO:0000313" key="3">
    <source>
        <dbReference type="Proteomes" id="UP000671879"/>
    </source>
</evidence>
<dbReference type="EMBL" id="CP072943">
    <property type="protein sequence ID" value="QTX33366.1"/>
    <property type="molecule type" value="Genomic_DNA"/>
</dbReference>
<gene>
    <name evidence="2" type="ORF">KAR29_05700</name>
</gene>
<dbReference type="KEGG" id="aram:KAR29_05700"/>
<feature type="domain" description="Bacterial PH" evidence="1">
    <location>
        <begin position="15"/>
        <end position="132"/>
    </location>
</feature>
<evidence type="ECO:0000313" key="2">
    <source>
        <dbReference type="EMBL" id="QTX33366.1"/>
    </source>
</evidence>
<dbReference type="Pfam" id="PF20794">
    <property type="entry name" value="bPH_7"/>
    <property type="match status" value="1"/>
</dbReference>
<dbReference type="Proteomes" id="UP000671879">
    <property type="component" value="Chromosome"/>
</dbReference>
<accession>A0A9Q7ASX9</accession>
<protein>
    <recommendedName>
        <fullName evidence="1">Bacterial PH domain-containing protein</fullName>
    </recommendedName>
</protein>
<proteinExistence type="predicted"/>
<keyword evidence="3" id="KW-1185">Reference proteome</keyword>
<organism evidence="2 3">
    <name type="scientific">Aminithiophilus ramosus</name>
    <dbReference type="NCBI Taxonomy" id="3029084"/>
    <lineage>
        <taxon>Bacteria</taxon>
        <taxon>Thermotogati</taxon>
        <taxon>Synergistota</taxon>
        <taxon>Synergistia</taxon>
        <taxon>Synergistales</taxon>
        <taxon>Aminithiophilaceae</taxon>
        <taxon>Aminithiophilus</taxon>
    </lineage>
</organism>
<dbReference type="RefSeq" id="WP_274374651.1">
    <property type="nucleotide sequence ID" value="NZ_CP072943.1"/>
</dbReference>
<dbReference type="AlphaFoldDB" id="A0A9Q7ASX9"/>
<sequence length="135" mass="15201">MNAILSSKSGTPFPKWMARLALVIGLLLAADALRQFSFHKLIVGVCCAYAAGYSKRMYLADEGIVRESGSWFASRREVLPWGEVAFVTLALKGRQMMAFFERGETGWRLLFDREQREPLETLLRAKCPGVEIDVI</sequence>
<reference evidence="3" key="1">
    <citation type="submission" date="2021-04" db="EMBL/GenBank/DDBJ databases">
        <title>A novel Synergistetes isolate from a pyrite-forming mixed culture.</title>
        <authorList>
            <person name="Bunk B."/>
            <person name="Sproer C."/>
            <person name="Spring S."/>
            <person name="Pester M."/>
        </authorList>
    </citation>
    <scope>NUCLEOTIDE SEQUENCE [LARGE SCALE GENOMIC DNA]</scope>
    <source>
        <strain evidence="3">J.5.4.2-T.3.5.2</strain>
    </source>
</reference>